<dbReference type="EMBL" id="GGEC01018120">
    <property type="protein sequence ID" value="MBW98603.1"/>
    <property type="molecule type" value="Transcribed_RNA"/>
</dbReference>
<proteinExistence type="predicted"/>
<organism evidence="1">
    <name type="scientific">Rhizophora mucronata</name>
    <name type="common">Asiatic mangrove</name>
    <dbReference type="NCBI Taxonomy" id="61149"/>
    <lineage>
        <taxon>Eukaryota</taxon>
        <taxon>Viridiplantae</taxon>
        <taxon>Streptophyta</taxon>
        <taxon>Embryophyta</taxon>
        <taxon>Tracheophyta</taxon>
        <taxon>Spermatophyta</taxon>
        <taxon>Magnoliopsida</taxon>
        <taxon>eudicotyledons</taxon>
        <taxon>Gunneridae</taxon>
        <taxon>Pentapetalae</taxon>
        <taxon>rosids</taxon>
        <taxon>fabids</taxon>
        <taxon>Malpighiales</taxon>
        <taxon>Rhizophoraceae</taxon>
        <taxon>Rhizophora</taxon>
    </lineage>
</organism>
<protein>
    <submittedName>
        <fullName evidence="1">Uncharacterized protein</fullName>
    </submittedName>
</protein>
<name>A0A2P2JYQ4_RHIMU</name>
<dbReference type="AlphaFoldDB" id="A0A2P2JYQ4"/>
<reference evidence="1" key="1">
    <citation type="submission" date="2018-02" db="EMBL/GenBank/DDBJ databases">
        <title>Rhizophora mucronata_Transcriptome.</title>
        <authorList>
            <person name="Meera S.P."/>
            <person name="Sreeshan A."/>
            <person name="Augustine A."/>
        </authorList>
    </citation>
    <scope>NUCLEOTIDE SEQUENCE</scope>
    <source>
        <tissue evidence="1">Leaf</tissue>
    </source>
</reference>
<sequence length="22" mass="2414">MMELNVNKLVCLNGTNLALIPL</sequence>
<evidence type="ECO:0000313" key="1">
    <source>
        <dbReference type="EMBL" id="MBW98603.1"/>
    </source>
</evidence>
<accession>A0A2P2JYQ4</accession>